<gene>
    <name evidence="7" type="primary">kdgR_4</name>
    <name evidence="6" type="ORF">BJL90_02745</name>
    <name evidence="7" type="ORF">CLFO_37900</name>
</gene>
<evidence type="ECO:0000313" key="7">
    <source>
        <dbReference type="EMBL" id="ARE89383.1"/>
    </source>
</evidence>
<reference evidence="6 8" key="1">
    <citation type="submission" date="2016-10" db="EMBL/GenBank/DDBJ databases">
        <title>Complete Genome Sequence of Acetogen Clostridium formicoaceticum ATCC 27076.</title>
        <authorList>
            <person name="Bao T."/>
            <person name="Cheng C."/>
            <person name="Zhao J."/>
            <person name="Yang S.-T."/>
            <person name="Wang J."/>
            <person name="Wang M."/>
        </authorList>
    </citation>
    <scope>NUCLEOTIDE SEQUENCE [LARGE SCALE GENOMIC DNA]</scope>
    <source>
        <strain evidence="6 8">ATCC 27076</strain>
    </source>
</reference>
<accession>A0AAC9WHW8</accession>
<evidence type="ECO:0000259" key="4">
    <source>
        <dbReference type="PROSITE" id="PS51077"/>
    </source>
</evidence>
<dbReference type="Proteomes" id="UP000192478">
    <property type="component" value="Chromosome"/>
</dbReference>
<dbReference type="SUPFAM" id="SSF55781">
    <property type="entry name" value="GAF domain-like"/>
    <property type="match status" value="1"/>
</dbReference>
<evidence type="ECO:0000313" key="6">
    <source>
        <dbReference type="EMBL" id="AOY74971.1"/>
    </source>
</evidence>
<dbReference type="InterPro" id="IPR029016">
    <property type="entry name" value="GAF-like_dom_sf"/>
</dbReference>
<sequence length="264" mass="29568">MNTTKGILQSVGRAVEVLKCFAEHGELGVTEVSKLMDLHKSTTYGLIATLEAYKLLERSAVNEKYKLGIELFRLGTKVKIDLKEIASPYLEQLANHYKETVHLVIRDDCHVLYLDKIESPHSMRICSRVGERLPLFCTGVGKAILANLDEHEIKSVLDRTKLTKCTEHTIVKKNQLIEHLKKVQEQGYAEDSEELELGLHCIAAPIFDCNSKPLAAISVAGPVFRMTQEIQQEIIKTLIEVTSDISQKLGCQPKLSKTLEGSEE</sequence>
<keyword evidence="3" id="KW-0804">Transcription</keyword>
<dbReference type="SUPFAM" id="SSF46785">
    <property type="entry name" value="Winged helix' DNA-binding domain"/>
    <property type="match status" value="1"/>
</dbReference>
<evidence type="ECO:0000256" key="1">
    <source>
        <dbReference type="ARBA" id="ARBA00023015"/>
    </source>
</evidence>
<dbReference type="PANTHER" id="PTHR30136:SF24">
    <property type="entry name" value="HTH-TYPE TRANSCRIPTIONAL REPRESSOR ALLR"/>
    <property type="match status" value="1"/>
</dbReference>
<dbReference type="GO" id="GO:0045892">
    <property type="term" value="P:negative regulation of DNA-templated transcription"/>
    <property type="evidence" value="ECO:0007669"/>
    <property type="project" value="TreeGrafter"/>
</dbReference>
<evidence type="ECO:0000256" key="3">
    <source>
        <dbReference type="ARBA" id="ARBA00023163"/>
    </source>
</evidence>
<dbReference type="Proteomes" id="UP000177894">
    <property type="component" value="Chromosome"/>
</dbReference>
<dbReference type="Gene3D" id="1.10.10.10">
    <property type="entry name" value="Winged helix-like DNA-binding domain superfamily/Winged helix DNA-binding domain"/>
    <property type="match status" value="1"/>
</dbReference>
<keyword evidence="8" id="KW-1185">Reference proteome</keyword>
<dbReference type="GO" id="GO:0003700">
    <property type="term" value="F:DNA-binding transcription factor activity"/>
    <property type="evidence" value="ECO:0007669"/>
    <property type="project" value="TreeGrafter"/>
</dbReference>
<reference evidence="7 9" key="2">
    <citation type="submission" date="2017-03" db="EMBL/GenBank/DDBJ databases">
        <title>Complete sequence of Clostridium formicaceticum DSM 92.</title>
        <authorList>
            <person name="Poehlein A."/>
            <person name="Karl M."/>
            <person name="Bengelsdorf F.R."/>
            <person name="Duerre P."/>
            <person name="Daniel R."/>
        </authorList>
    </citation>
    <scope>NUCLEOTIDE SEQUENCE [LARGE SCALE GENOMIC DNA]</scope>
    <source>
        <strain evidence="7 9">DSM 92</strain>
    </source>
</reference>
<protein>
    <submittedName>
        <fullName evidence="7">Transcriptional regulator KdgR</fullName>
    </submittedName>
</protein>
<keyword evidence="2" id="KW-0238">DNA-binding</keyword>
<dbReference type="PROSITE" id="PS51077">
    <property type="entry name" value="HTH_ICLR"/>
    <property type="match status" value="1"/>
</dbReference>
<feature type="domain" description="HTH iclR-type" evidence="4">
    <location>
        <begin position="8"/>
        <end position="69"/>
    </location>
</feature>
<evidence type="ECO:0000259" key="5">
    <source>
        <dbReference type="PROSITE" id="PS51078"/>
    </source>
</evidence>
<dbReference type="Gene3D" id="3.30.450.40">
    <property type="match status" value="1"/>
</dbReference>
<feature type="domain" description="IclR-ED" evidence="5">
    <location>
        <begin position="70"/>
        <end position="251"/>
    </location>
</feature>
<name>A0AAC9WHW8_9CLOT</name>
<dbReference type="EMBL" id="CP020559">
    <property type="protein sequence ID" value="ARE89383.1"/>
    <property type="molecule type" value="Genomic_DNA"/>
</dbReference>
<dbReference type="PANTHER" id="PTHR30136">
    <property type="entry name" value="HELIX-TURN-HELIX TRANSCRIPTIONAL REGULATOR, ICLR FAMILY"/>
    <property type="match status" value="1"/>
</dbReference>
<dbReference type="InterPro" id="IPR036388">
    <property type="entry name" value="WH-like_DNA-bd_sf"/>
</dbReference>
<evidence type="ECO:0000313" key="9">
    <source>
        <dbReference type="Proteomes" id="UP000192478"/>
    </source>
</evidence>
<dbReference type="Pfam" id="PF01614">
    <property type="entry name" value="IclR_C"/>
    <property type="match status" value="1"/>
</dbReference>
<evidence type="ECO:0000256" key="2">
    <source>
        <dbReference type="ARBA" id="ARBA00023125"/>
    </source>
</evidence>
<dbReference type="SMART" id="SM00346">
    <property type="entry name" value="HTH_ICLR"/>
    <property type="match status" value="1"/>
</dbReference>
<dbReference type="EMBL" id="CP017603">
    <property type="protein sequence ID" value="AOY74971.1"/>
    <property type="molecule type" value="Genomic_DNA"/>
</dbReference>
<dbReference type="InterPro" id="IPR005471">
    <property type="entry name" value="Tscrpt_reg_IclR_N"/>
</dbReference>
<dbReference type="PROSITE" id="PS51078">
    <property type="entry name" value="ICLR_ED"/>
    <property type="match status" value="1"/>
</dbReference>
<keyword evidence="1" id="KW-0805">Transcription regulation</keyword>
<dbReference type="RefSeq" id="WP_070964065.1">
    <property type="nucleotide sequence ID" value="NZ_CP017603.1"/>
</dbReference>
<dbReference type="GO" id="GO:0003677">
    <property type="term" value="F:DNA binding"/>
    <property type="evidence" value="ECO:0007669"/>
    <property type="project" value="UniProtKB-KW"/>
</dbReference>
<dbReference type="InterPro" id="IPR050707">
    <property type="entry name" value="HTH_MetabolicPath_Reg"/>
</dbReference>
<dbReference type="InterPro" id="IPR014757">
    <property type="entry name" value="Tscrpt_reg_IclR_C"/>
</dbReference>
<organism evidence="7 9">
    <name type="scientific">Clostridium formicaceticum</name>
    <dbReference type="NCBI Taxonomy" id="1497"/>
    <lineage>
        <taxon>Bacteria</taxon>
        <taxon>Bacillati</taxon>
        <taxon>Bacillota</taxon>
        <taxon>Clostridia</taxon>
        <taxon>Eubacteriales</taxon>
        <taxon>Clostridiaceae</taxon>
        <taxon>Clostridium</taxon>
    </lineage>
</organism>
<dbReference type="Pfam" id="PF09339">
    <property type="entry name" value="HTH_IclR"/>
    <property type="match status" value="1"/>
</dbReference>
<proteinExistence type="predicted"/>
<dbReference type="InterPro" id="IPR036390">
    <property type="entry name" value="WH_DNA-bd_sf"/>
</dbReference>
<dbReference type="AlphaFoldDB" id="A0AAC9WHW8"/>
<evidence type="ECO:0000313" key="8">
    <source>
        <dbReference type="Proteomes" id="UP000177894"/>
    </source>
</evidence>
<dbReference type="KEGG" id="cfm:BJL90_02745"/>